<evidence type="ECO:0000256" key="7">
    <source>
        <dbReference type="ARBA" id="ARBA00023136"/>
    </source>
</evidence>
<feature type="transmembrane region" description="Helical" evidence="8">
    <location>
        <begin position="73"/>
        <end position="92"/>
    </location>
</feature>
<organism evidence="9 10">
    <name type="scientific">Methylobrevis albus</name>
    <dbReference type="NCBI Taxonomy" id="2793297"/>
    <lineage>
        <taxon>Bacteria</taxon>
        <taxon>Pseudomonadati</taxon>
        <taxon>Pseudomonadota</taxon>
        <taxon>Alphaproteobacteria</taxon>
        <taxon>Hyphomicrobiales</taxon>
        <taxon>Pleomorphomonadaceae</taxon>
        <taxon>Methylobrevis</taxon>
    </lineage>
</organism>
<dbReference type="EMBL" id="JADZLT010000040">
    <property type="protein sequence ID" value="MBH0236821.1"/>
    <property type="molecule type" value="Genomic_DNA"/>
</dbReference>
<comment type="caution">
    <text evidence="9">The sequence shown here is derived from an EMBL/GenBank/DDBJ whole genome shotgun (WGS) entry which is preliminary data.</text>
</comment>
<reference evidence="9" key="1">
    <citation type="submission" date="2020-12" db="EMBL/GenBank/DDBJ databases">
        <title>Methylobrevis albus sp. nov., isolated from fresh water lack sediment.</title>
        <authorList>
            <person name="Zou Q."/>
        </authorList>
    </citation>
    <scope>NUCLEOTIDE SEQUENCE</scope>
    <source>
        <strain evidence="9">L22</strain>
    </source>
</reference>
<protein>
    <submittedName>
        <fullName evidence="9">AzlC family ABC transporter permease</fullName>
    </submittedName>
</protein>
<dbReference type="GO" id="GO:1903785">
    <property type="term" value="P:L-valine transmembrane transport"/>
    <property type="evidence" value="ECO:0007669"/>
    <property type="project" value="TreeGrafter"/>
</dbReference>
<keyword evidence="10" id="KW-1185">Reference proteome</keyword>
<sequence>MTTHLASPRAEFAAGVVAILPLAVAVMPFGLILGANAAAKGLSLAEVLAMSAFVFAGSAQFLAIDLWRDPAPWAALGLTTLLINLRHVLMGASFSQKLGRFGRAGRLVAVFFMADEIWAVAERRALERPLTPAYYAGLALPLYVNWLVLTVAGAALGKLVADPRALGFDFAFTAVFIGLVAGFWKGRPTLKITVASAAAAILVHRLLPGAWYVIAGAGAGIATAALTTPAAPPLPAAAKR</sequence>
<feature type="transmembrane region" description="Helical" evidence="8">
    <location>
        <begin position="133"/>
        <end position="154"/>
    </location>
</feature>
<evidence type="ECO:0000256" key="5">
    <source>
        <dbReference type="ARBA" id="ARBA00022692"/>
    </source>
</evidence>
<evidence type="ECO:0000256" key="2">
    <source>
        <dbReference type="ARBA" id="ARBA00010735"/>
    </source>
</evidence>
<keyword evidence="3" id="KW-0813">Transport</keyword>
<keyword evidence="7 8" id="KW-0472">Membrane</keyword>
<evidence type="ECO:0000256" key="4">
    <source>
        <dbReference type="ARBA" id="ARBA00022475"/>
    </source>
</evidence>
<evidence type="ECO:0000313" key="10">
    <source>
        <dbReference type="Proteomes" id="UP000631694"/>
    </source>
</evidence>
<accession>A0A931I054</accession>
<keyword evidence="5 8" id="KW-0812">Transmembrane</keyword>
<dbReference type="Proteomes" id="UP000631694">
    <property type="component" value="Unassembled WGS sequence"/>
</dbReference>
<feature type="transmembrane region" description="Helical" evidence="8">
    <location>
        <begin position="210"/>
        <end position="231"/>
    </location>
</feature>
<dbReference type="AlphaFoldDB" id="A0A931I054"/>
<evidence type="ECO:0000256" key="3">
    <source>
        <dbReference type="ARBA" id="ARBA00022448"/>
    </source>
</evidence>
<dbReference type="PANTHER" id="PTHR34979">
    <property type="entry name" value="INNER MEMBRANE PROTEIN YGAZ"/>
    <property type="match status" value="1"/>
</dbReference>
<evidence type="ECO:0000256" key="1">
    <source>
        <dbReference type="ARBA" id="ARBA00004651"/>
    </source>
</evidence>
<evidence type="ECO:0000313" key="9">
    <source>
        <dbReference type="EMBL" id="MBH0236821.1"/>
    </source>
</evidence>
<feature type="transmembrane region" description="Helical" evidence="8">
    <location>
        <begin position="12"/>
        <end position="35"/>
    </location>
</feature>
<feature type="transmembrane region" description="Helical" evidence="8">
    <location>
        <begin position="47"/>
        <end position="67"/>
    </location>
</feature>
<gene>
    <name evidence="9" type="ORF">I5731_03210</name>
</gene>
<dbReference type="InterPro" id="IPR011606">
    <property type="entry name" value="Brnchd-chn_aa_trnsp_permease"/>
</dbReference>
<evidence type="ECO:0000256" key="6">
    <source>
        <dbReference type="ARBA" id="ARBA00022989"/>
    </source>
</evidence>
<keyword evidence="6 8" id="KW-1133">Transmembrane helix</keyword>
<comment type="subcellular location">
    <subcellularLocation>
        <location evidence="1">Cell membrane</location>
        <topology evidence="1">Multi-pass membrane protein</topology>
    </subcellularLocation>
</comment>
<dbReference type="RefSeq" id="WP_197309918.1">
    <property type="nucleotide sequence ID" value="NZ_JADZLT010000040.1"/>
</dbReference>
<keyword evidence="4" id="KW-1003">Cell membrane</keyword>
<evidence type="ECO:0000256" key="8">
    <source>
        <dbReference type="SAM" id="Phobius"/>
    </source>
</evidence>
<name>A0A931I054_9HYPH</name>
<dbReference type="Pfam" id="PF03591">
    <property type="entry name" value="AzlC"/>
    <property type="match status" value="1"/>
</dbReference>
<feature type="transmembrane region" description="Helical" evidence="8">
    <location>
        <begin position="166"/>
        <end position="184"/>
    </location>
</feature>
<proteinExistence type="inferred from homology"/>
<dbReference type="PANTHER" id="PTHR34979:SF1">
    <property type="entry name" value="INNER MEMBRANE PROTEIN YGAZ"/>
    <property type="match status" value="1"/>
</dbReference>
<dbReference type="GO" id="GO:0005886">
    <property type="term" value="C:plasma membrane"/>
    <property type="evidence" value="ECO:0007669"/>
    <property type="project" value="UniProtKB-SubCell"/>
</dbReference>
<comment type="similarity">
    <text evidence="2">Belongs to the AzlC family.</text>
</comment>